<dbReference type="RefSeq" id="YP_009042789.1">
    <property type="nucleotide sequence ID" value="NC_024358.1"/>
</dbReference>
<dbReference type="InterPro" id="IPR012337">
    <property type="entry name" value="RNaseH-like_sf"/>
</dbReference>
<dbReference type="GeneID" id="19686310"/>
<feature type="domain" description="DNA-directed DNA polymerase family A palm" evidence="2">
    <location>
        <begin position="406"/>
        <end position="609"/>
    </location>
</feature>
<dbReference type="InterPro" id="IPR002298">
    <property type="entry name" value="DNA_polymerase_A"/>
</dbReference>
<organism evidence="3 4">
    <name type="scientific">Anabaena phage A-4L</name>
    <dbReference type="NCBI Taxonomy" id="1357732"/>
    <lineage>
        <taxon>Viruses</taxon>
        <taxon>Duplodnaviria</taxon>
        <taxon>Heunggongvirae</taxon>
        <taxon>Uroviricota</taxon>
        <taxon>Caudoviricetes</taxon>
        <taxon>Saffermanviridae</taxon>
        <taxon>Kozyakovvirus</taxon>
        <taxon>Kozyakovvirus A4L</taxon>
    </lineage>
</organism>
<gene>
    <name evidence="3" type="ORF">A4L_19</name>
</gene>
<dbReference type="Gene3D" id="1.10.150.20">
    <property type="entry name" value="5' to 3' exonuclease, C-terminal subdomain"/>
    <property type="match status" value="1"/>
</dbReference>
<name>A0A059PY40_9CAUD</name>
<dbReference type="GO" id="GO:0008408">
    <property type="term" value="F:3'-5' exonuclease activity"/>
    <property type="evidence" value="ECO:0007669"/>
    <property type="project" value="InterPro"/>
</dbReference>
<dbReference type="GO" id="GO:0003677">
    <property type="term" value="F:DNA binding"/>
    <property type="evidence" value="ECO:0007669"/>
    <property type="project" value="InterPro"/>
</dbReference>
<dbReference type="Gene3D" id="3.30.70.370">
    <property type="match status" value="1"/>
</dbReference>
<evidence type="ECO:0000256" key="1">
    <source>
        <dbReference type="ARBA" id="ARBA00023109"/>
    </source>
</evidence>
<dbReference type="GO" id="GO:0006261">
    <property type="term" value="P:DNA-templated DNA replication"/>
    <property type="evidence" value="ECO:0007669"/>
    <property type="project" value="InterPro"/>
</dbReference>
<dbReference type="InterPro" id="IPR036397">
    <property type="entry name" value="RNaseH_sf"/>
</dbReference>
<accession>A0A059PY40</accession>
<proteinExistence type="predicted"/>
<dbReference type="SUPFAM" id="SSF53098">
    <property type="entry name" value="Ribonuclease H-like"/>
    <property type="match status" value="1"/>
</dbReference>
<protein>
    <submittedName>
        <fullName evidence="3">DNA polymerase</fullName>
    </submittedName>
</protein>
<keyword evidence="1" id="KW-0235">DNA replication</keyword>
<dbReference type="Pfam" id="PF00476">
    <property type="entry name" value="DNA_pol_A"/>
    <property type="match status" value="1"/>
</dbReference>
<keyword evidence="4" id="KW-1185">Reference proteome</keyword>
<dbReference type="GO" id="GO:0003887">
    <property type="term" value="F:DNA-directed DNA polymerase activity"/>
    <property type="evidence" value="ECO:0007669"/>
    <property type="project" value="InterPro"/>
</dbReference>
<dbReference type="PANTHER" id="PTHR10133:SF62">
    <property type="entry name" value="DNA POLYMERASE THETA"/>
    <property type="match status" value="1"/>
</dbReference>
<dbReference type="KEGG" id="vg:19686310"/>
<evidence type="ECO:0000259" key="2">
    <source>
        <dbReference type="SMART" id="SM00482"/>
    </source>
</evidence>
<dbReference type="Pfam" id="PF01612">
    <property type="entry name" value="DNA_pol_A_exo1"/>
    <property type="match status" value="1"/>
</dbReference>
<dbReference type="PRINTS" id="PR00868">
    <property type="entry name" value="DNAPOLI"/>
</dbReference>
<dbReference type="Proteomes" id="UP000027000">
    <property type="component" value="Segment"/>
</dbReference>
<evidence type="ECO:0000313" key="4">
    <source>
        <dbReference type="Proteomes" id="UP000027000"/>
    </source>
</evidence>
<dbReference type="InterPro" id="IPR001098">
    <property type="entry name" value="DNA-dir_DNA_pol_A_palm_dom"/>
</dbReference>
<reference evidence="3 4" key="1">
    <citation type="journal article" date="2015" name="Virus Res.">
        <title>Unraveling the genome structure of cyanobacterial podovirus A-4L with long direct terminal repeats.</title>
        <authorList>
            <person name="Ou T."/>
            <person name="Liao X.Y."/>
            <person name="Gao X.C."/>
            <person name="Xu X.D."/>
            <person name="Zhang Q.Y."/>
        </authorList>
    </citation>
    <scope>NUCLEOTIDE SEQUENCE [LARGE SCALE GENOMIC DNA]</scope>
</reference>
<dbReference type="Gene3D" id="1.20.1060.10">
    <property type="entry name" value="Taq DNA Polymerase, Chain T, domain 4"/>
    <property type="match status" value="1"/>
</dbReference>
<dbReference type="SMART" id="SM00482">
    <property type="entry name" value="POLAc"/>
    <property type="match status" value="1"/>
</dbReference>
<sequence>MVRFVALDIEAASLDAKTNPNIPIWCVGFALRTEDDEVYSWTETWEFAQITIEALLIDESVVFLIHNAAFDIAALRSHDVNIPDGRYICTRLMYYVSDTQEINNGLGALARKHLKDDKAHVKTKLIEAGVLGAKAKDDEVFSIDYSHNHRAYEILAEYCTHDASLCLRLFEWLWTERYLKDEKLLRAFMETELPYVEVIIDMEATGMYIDTSLLDELNTLIMEELTEVNERINKEVGLLPDAVKWNGSEYVPTETNYKDGFNKNKLNGNRFYSTAIPDVYCSTSPHYVYDHCAVSELNTEKSHFTWFLMYRCGWKPEKASKKTGEPTTDKNVMSELTELYPIVGDIKKRRELDKLKGSFIDKINTIAKEGEHPLVKCCYNQCKTITTRLSSSDPNLQNIPSRSKLGKRIRDSVIAPDGYDLWVADLDAIELRVLAFYLKLVCGEDRMWQEFQKPDADPHTANQIAWNLPNRADAKKIFAVIYGGQAAAVGAYGNGGTPEQGQAILDQMREGMPAIWELMENVWHVARKRDGLLYTWFGNPIYYPDLNSKNKWKRSRAERQSFNCLIQGTAAGVNKVLGTEVNAHAVRPLGGRMAFAVHDENGAYIPQKHAQLFDEKANIIYNNRTLLKHDDWCIPVTGSWSKGINWNEAKGS</sequence>
<keyword evidence="1" id="KW-1194">Viral DNA replication</keyword>
<dbReference type="PANTHER" id="PTHR10133">
    <property type="entry name" value="DNA POLYMERASE I"/>
    <property type="match status" value="1"/>
</dbReference>
<dbReference type="SMR" id="A0A059PY40"/>
<dbReference type="GO" id="GO:0006302">
    <property type="term" value="P:double-strand break repair"/>
    <property type="evidence" value="ECO:0007669"/>
    <property type="project" value="TreeGrafter"/>
</dbReference>
<dbReference type="EMBL" id="KF356198">
    <property type="protein sequence ID" value="AGR48546.1"/>
    <property type="molecule type" value="Genomic_DNA"/>
</dbReference>
<dbReference type="Gene3D" id="3.30.420.10">
    <property type="entry name" value="Ribonuclease H-like superfamily/Ribonuclease H"/>
    <property type="match status" value="1"/>
</dbReference>
<dbReference type="GO" id="GO:0039693">
    <property type="term" value="P:viral DNA genome replication"/>
    <property type="evidence" value="ECO:0007669"/>
    <property type="project" value="UniProtKB-KW"/>
</dbReference>
<dbReference type="InterPro" id="IPR002562">
    <property type="entry name" value="3'-5'_exonuclease_dom"/>
</dbReference>
<dbReference type="SUPFAM" id="SSF56672">
    <property type="entry name" value="DNA/RNA polymerases"/>
    <property type="match status" value="1"/>
</dbReference>
<dbReference type="InterPro" id="IPR043502">
    <property type="entry name" value="DNA/RNA_pol_sf"/>
</dbReference>
<dbReference type="OrthoDB" id="14842at10239"/>
<evidence type="ECO:0000313" key="3">
    <source>
        <dbReference type="EMBL" id="AGR48546.1"/>
    </source>
</evidence>